<dbReference type="AlphaFoldDB" id="A0A0R1VL77"/>
<dbReference type="RefSeq" id="WP_057872598.1">
    <property type="nucleotide sequence ID" value="NZ_AZGB01000027.1"/>
</dbReference>
<dbReference type="Proteomes" id="UP000051451">
    <property type="component" value="Unassembled WGS sequence"/>
</dbReference>
<keyword evidence="1" id="KW-1133">Transmembrane helix</keyword>
<protein>
    <submittedName>
        <fullName evidence="2">Uncharacterized protein</fullName>
    </submittedName>
</protein>
<comment type="caution">
    <text evidence="2">The sequence shown here is derived from an EMBL/GenBank/DDBJ whole genome shotgun (WGS) entry which is preliminary data.</text>
</comment>
<proteinExistence type="predicted"/>
<keyword evidence="1" id="KW-0472">Membrane</keyword>
<keyword evidence="1" id="KW-0812">Transmembrane</keyword>
<sequence>MYRRIETPYKVNPIGVLTKKDNVYEDKQGNVYTYNGIEYIKIGYKLMIPDIMFKNFATLAIALSLLNIFVPKSSHNSEQEDELNYLRIMLLILFAILTFYSIAIGWIVNKVIYQYKEKVVDALINKKYLRLIAPNGWFVIENKGALNYLVLSTPFAIIISLASAVLGFDGFAEWNACAAVVDAVCFIFNIVLNLLSKVWKY</sequence>
<dbReference type="EMBL" id="AZGB01000027">
    <property type="protein sequence ID" value="KRM04555.1"/>
    <property type="molecule type" value="Genomic_DNA"/>
</dbReference>
<dbReference type="GeneID" id="98319901"/>
<feature type="transmembrane region" description="Helical" evidence="1">
    <location>
        <begin position="145"/>
        <end position="166"/>
    </location>
</feature>
<keyword evidence="3" id="KW-1185">Reference proteome</keyword>
<gene>
    <name evidence="2" type="ORF">FC89_GL002242</name>
</gene>
<name>A0A0R1VL77_9LACO</name>
<accession>A0A0R1VL77</accession>
<evidence type="ECO:0000313" key="2">
    <source>
        <dbReference type="EMBL" id="KRM04555.1"/>
    </source>
</evidence>
<dbReference type="PATRIC" id="fig|1423750.3.peg.2282"/>
<feature type="transmembrane region" description="Helical" evidence="1">
    <location>
        <begin position="51"/>
        <end position="70"/>
    </location>
</feature>
<evidence type="ECO:0000313" key="3">
    <source>
        <dbReference type="Proteomes" id="UP000051451"/>
    </source>
</evidence>
<feature type="transmembrane region" description="Helical" evidence="1">
    <location>
        <begin position="172"/>
        <end position="195"/>
    </location>
</feature>
<dbReference type="STRING" id="1423750.FC89_GL002242"/>
<evidence type="ECO:0000256" key="1">
    <source>
        <dbReference type="SAM" id="Phobius"/>
    </source>
</evidence>
<feature type="transmembrane region" description="Helical" evidence="1">
    <location>
        <begin position="85"/>
        <end position="108"/>
    </location>
</feature>
<organism evidence="2 3">
    <name type="scientific">Liquorilactobacillus ghanensis DSM 18630</name>
    <dbReference type="NCBI Taxonomy" id="1423750"/>
    <lineage>
        <taxon>Bacteria</taxon>
        <taxon>Bacillati</taxon>
        <taxon>Bacillota</taxon>
        <taxon>Bacilli</taxon>
        <taxon>Lactobacillales</taxon>
        <taxon>Lactobacillaceae</taxon>
        <taxon>Liquorilactobacillus</taxon>
    </lineage>
</organism>
<reference evidence="2 3" key="1">
    <citation type="journal article" date="2015" name="Genome Announc.">
        <title>Expanding the biotechnology potential of lactobacilli through comparative genomics of 213 strains and associated genera.</title>
        <authorList>
            <person name="Sun Z."/>
            <person name="Harris H.M."/>
            <person name="McCann A."/>
            <person name="Guo C."/>
            <person name="Argimon S."/>
            <person name="Zhang W."/>
            <person name="Yang X."/>
            <person name="Jeffery I.B."/>
            <person name="Cooney J.C."/>
            <person name="Kagawa T.F."/>
            <person name="Liu W."/>
            <person name="Song Y."/>
            <person name="Salvetti E."/>
            <person name="Wrobel A."/>
            <person name="Rasinkangas P."/>
            <person name="Parkhill J."/>
            <person name="Rea M.C."/>
            <person name="O'Sullivan O."/>
            <person name="Ritari J."/>
            <person name="Douillard F.P."/>
            <person name="Paul Ross R."/>
            <person name="Yang R."/>
            <person name="Briner A.E."/>
            <person name="Felis G.E."/>
            <person name="de Vos W.M."/>
            <person name="Barrangou R."/>
            <person name="Klaenhammer T.R."/>
            <person name="Caufield P.W."/>
            <person name="Cui Y."/>
            <person name="Zhang H."/>
            <person name="O'Toole P.W."/>
        </authorList>
    </citation>
    <scope>NUCLEOTIDE SEQUENCE [LARGE SCALE GENOMIC DNA]</scope>
    <source>
        <strain evidence="2 3">DSM 18630</strain>
    </source>
</reference>